<evidence type="ECO:0000256" key="7">
    <source>
        <dbReference type="PIRSR" id="PIRSR001060-2"/>
    </source>
</evidence>
<feature type="disulfide bond" evidence="7 8">
    <location>
        <begin position="41"/>
        <end position="53"/>
    </location>
</feature>
<keyword evidence="3 10" id="KW-0732">Signal</keyword>
<dbReference type="PANTHER" id="PTHR22595">
    <property type="entry name" value="CHITINASE-RELATED"/>
    <property type="match status" value="1"/>
</dbReference>
<keyword evidence="13" id="KW-1185">Reference proteome</keyword>
<evidence type="ECO:0000313" key="12">
    <source>
        <dbReference type="EMBL" id="KAJ8428565.1"/>
    </source>
</evidence>
<feature type="compositionally biased region" description="Pro residues" evidence="9">
    <location>
        <begin position="69"/>
        <end position="93"/>
    </location>
</feature>
<dbReference type="PANTHER" id="PTHR22595:SF79">
    <property type="entry name" value="CHITINASE 12"/>
    <property type="match status" value="1"/>
</dbReference>
<dbReference type="InterPro" id="IPR016283">
    <property type="entry name" value="Glyco_hydro_19"/>
</dbReference>
<feature type="disulfide bond" evidence="7">
    <location>
        <begin position="300"/>
        <end position="333"/>
    </location>
</feature>
<feature type="active site" description="Proton donor" evidence="6">
    <location>
        <position position="163"/>
    </location>
</feature>
<feature type="signal peptide" evidence="10">
    <location>
        <begin position="1"/>
        <end position="29"/>
    </location>
</feature>
<comment type="similarity">
    <text evidence="1">Belongs to the glycosyl hydrolase 19 family. Chitinase class I subfamily.</text>
</comment>
<dbReference type="GO" id="GO:0005975">
    <property type="term" value="P:carbohydrate metabolic process"/>
    <property type="evidence" value="ECO:0007669"/>
    <property type="project" value="InterPro"/>
</dbReference>
<dbReference type="GO" id="GO:0004568">
    <property type="term" value="F:chitinase activity"/>
    <property type="evidence" value="ECO:0007669"/>
    <property type="project" value="InterPro"/>
</dbReference>
<reference evidence="12" key="1">
    <citation type="submission" date="2022-04" db="EMBL/GenBank/DDBJ databases">
        <title>Carnegiea gigantea Genome sequencing and assembly v2.</title>
        <authorList>
            <person name="Copetti D."/>
            <person name="Sanderson M.J."/>
            <person name="Burquez A."/>
            <person name="Wojciechowski M.F."/>
        </authorList>
    </citation>
    <scope>NUCLEOTIDE SEQUENCE</scope>
    <source>
        <strain evidence="12">SGP5-SGP5p</strain>
        <tissue evidence="12">Aerial part</tissue>
    </source>
</reference>
<feature type="region of interest" description="Disordered" evidence="9">
    <location>
        <begin position="66"/>
        <end position="98"/>
    </location>
</feature>
<gene>
    <name evidence="12" type="ORF">Cgig2_000429</name>
</gene>
<feature type="disulfide bond" evidence="7 8">
    <location>
        <begin position="65"/>
        <end position="69"/>
    </location>
</feature>
<dbReference type="AlphaFoldDB" id="A0A9Q1Q4G6"/>
<dbReference type="FunFam" id="3.30.60.10:FF:000001">
    <property type="entry name" value="Basic endochitinase"/>
    <property type="match status" value="1"/>
</dbReference>
<feature type="domain" description="Chitin-binding type-1" evidence="11">
    <location>
        <begin position="29"/>
        <end position="71"/>
    </location>
</feature>
<dbReference type="SUPFAM" id="SSF53955">
    <property type="entry name" value="Lysozyme-like"/>
    <property type="match status" value="1"/>
</dbReference>
<dbReference type="GO" id="GO:0008061">
    <property type="term" value="F:chitin binding"/>
    <property type="evidence" value="ECO:0007669"/>
    <property type="project" value="UniProtKB-UniRule"/>
</dbReference>
<evidence type="ECO:0000256" key="6">
    <source>
        <dbReference type="PIRSR" id="PIRSR001060-1"/>
    </source>
</evidence>
<evidence type="ECO:0000259" key="11">
    <source>
        <dbReference type="PROSITE" id="PS50941"/>
    </source>
</evidence>
<accession>A0A9Q1Q4G6</accession>
<dbReference type="PROSITE" id="PS00774">
    <property type="entry name" value="CHITINASE_19_2"/>
    <property type="match status" value="1"/>
</dbReference>
<dbReference type="CDD" id="cd00035">
    <property type="entry name" value="ChtBD1"/>
    <property type="match status" value="1"/>
</dbReference>
<dbReference type="GO" id="GO:0016998">
    <property type="term" value="P:cell wall macromolecule catabolic process"/>
    <property type="evidence" value="ECO:0007669"/>
    <property type="project" value="InterPro"/>
</dbReference>
<dbReference type="Pfam" id="PF00187">
    <property type="entry name" value="Chitin_bind_1"/>
    <property type="match status" value="1"/>
</dbReference>
<sequence length="348" mass="37946">MKTPTTLMKFYLLFLLLLLLLMGAHVGEAQQCGEQAEGALCPDELCCSIYGYCGSTDAYCSPDNCQSQCPPPSPPPPPPSPTPPPPPPLPPSPGGSDLSDIFPKELFEEFLLHRNDAACPAQGFYTYEAFIDAARAYPDFGHVGDNTTRTREITAFFGQTSHETTGGWDTAPDGRYAWGYCFKAEVGAVADYCVPDSRWPCVAGKKYYGRGPIQLSYNFNYGQAGEALGLDLLSNPELVENDPVVSFKTAIWFWMTEQPPKPSCHEVMIGAWVPTPEDISAGRVPGYGMCTNIVNGGLECGGEGPDARVEDRIGFYKRYCDIYGISYGDKLDCYGMQPFALILTHASV</sequence>
<dbReference type="FunFam" id="3.30.20.10:FF:000001">
    <property type="entry name" value="Endochitinase (Chitinase)"/>
    <property type="match status" value="1"/>
</dbReference>
<dbReference type="Pfam" id="PF00182">
    <property type="entry name" value="Glyco_hydro_19"/>
    <property type="match status" value="1"/>
</dbReference>
<dbReference type="SUPFAM" id="SSF57016">
    <property type="entry name" value="Plant lectins/antimicrobial peptides"/>
    <property type="match status" value="1"/>
</dbReference>
<evidence type="ECO:0000256" key="9">
    <source>
        <dbReference type="SAM" id="MobiDB-lite"/>
    </source>
</evidence>
<feature type="disulfide bond" evidence="7">
    <location>
        <begin position="193"/>
        <end position="201"/>
    </location>
</feature>
<dbReference type="Gene3D" id="1.10.530.10">
    <property type="match status" value="1"/>
</dbReference>
<name>A0A9Q1Q4G6_9CARY</name>
<evidence type="ECO:0000313" key="13">
    <source>
        <dbReference type="Proteomes" id="UP001153076"/>
    </source>
</evidence>
<keyword evidence="5 7" id="KW-1015">Disulfide bond</keyword>
<evidence type="ECO:0000256" key="5">
    <source>
        <dbReference type="ARBA" id="ARBA00023157"/>
    </source>
</evidence>
<dbReference type="SMART" id="SM00270">
    <property type="entry name" value="ChtBD1"/>
    <property type="match status" value="1"/>
</dbReference>
<dbReference type="PROSITE" id="PS00026">
    <property type="entry name" value="CHIT_BIND_I_1"/>
    <property type="match status" value="1"/>
</dbReference>
<evidence type="ECO:0000256" key="4">
    <source>
        <dbReference type="ARBA" id="ARBA00022821"/>
    </source>
</evidence>
<dbReference type="InterPro" id="IPR036861">
    <property type="entry name" value="Endochitinase-like_sf"/>
</dbReference>
<comment type="caution">
    <text evidence="12">The sequence shown here is derived from an EMBL/GenBank/DDBJ whole genome shotgun (WGS) entry which is preliminary data.</text>
</comment>
<dbReference type="PIRSF" id="PIRSF001060">
    <property type="entry name" value="Endochitinase"/>
    <property type="match status" value="1"/>
</dbReference>
<feature type="disulfide bond" evidence="7 8">
    <location>
        <begin position="46"/>
        <end position="60"/>
    </location>
</feature>
<dbReference type="InterPro" id="IPR023346">
    <property type="entry name" value="Lysozyme-like_dom_sf"/>
</dbReference>
<keyword evidence="4" id="KW-0611">Plant defense</keyword>
<organism evidence="12 13">
    <name type="scientific">Carnegiea gigantea</name>
    <dbReference type="NCBI Taxonomy" id="171969"/>
    <lineage>
        <taxon>Eukaryota</taxon>
        <taxon>Viridiplantae</taxon>
        <taxon>Streptophyta</taxon>
        <taxon>Embryophyta</taxon>
        <taxon>Tracheophyta</taxon>
        <taxon>Spermatophyta</taxon>
        <taxon>Magnoliopsida</taxon>
        <taxon>eudicotyledons</taxon>
        <taxon>Gunneridae</taxon>
        <taxon>Pentapetalae</taxon>
        <taxon>Caryophyllales</taxon>
        <taxon>Cactineae</taxon>
        <taxon>Cactaceae</taxon>
        <taxon>Cactoideae</taxon>
        <taxon>Echinocereeae</taxon>
        <taxon>Carnegiea</taxon>
    </lineage>
</organism>
<dbReference type="InterPro" id="IPR018371">
    <property type="entry name" value="Chitin-binding_1_CS"/>
</dbReference>
<evidence type="ECO:0000256" key="8">
    <source>
        <dbReference type="PROSITE-ProRule" id="PRU00261"/>
    </source>
</evidence>
<dbReference type="Proteomes" id="UP001153076">
    <property type="component" value="Unassembled WGS sequence"/>
</dbReference>
<evidence type="ECO:0000256" key="2">
    <source>
        <dbReference type="ARBA" id="ARBA00022669"/>
    </source>
</evidence>
<keyword evidence="2 8" id="KW-0147">Chitin-binding</keyword>
<dbReference type="GO" id="GO:0006032">
    <property type="term" value="P:chitin catabolic process"/>
    <property type="evidence" value="ECO:0007669"/>
    <property type="project" value="InterPro"/>
</dbReference>
<feature type="chain" id="PRO_5040117376" description="Chitin-binding type-1 domain-containing protein" evidence="10">
    <location>
        <begin position="30"/>
        <end position="348"/>
    </location>
</feature>
<dbReference type="InterPro" id="IPR001002">
    <property type="entry name" value="Chitin-bd_1"/>
</dbReference>
<dbReference type="PROSITE" id="PS00773">
    <property type="entry name" value="CHITINASE_19_1"/>
    <property type="match status" value="1"/>
</dbReference>
<dbReference type="GO" id="GO:0050832">
    <property type="term" value="P:defense response to fungus"/>
    <property type="evidence" value="ECO:0007669"/>
    <property type="project" value="UniProtKB-ARBA"/>
</dbReference>
<dbReference type="Gene3D" id="3.30.60.10">
    <property type="entry name" value="Endochitinase-like"/>
    <property type="match status" value="1"/>
</dbReference>
<proteinExistence type="inferred from homology"/>
<dbReference type="OrthoDB" id="5985073at2759"/>
<dbReference type="Gene3D" id="3.30.20.10">
    <property type="entry name" value="Endochitinase, domain 2"/>
    <property type="match status" value="1"/>
</dbReference>
<protein>
    <recommendedName>
        <fullName evidence="11">Chitin-binding type-1 domain-containing protein</fullName>
    </recommendedName>
</protein>
<feature type="disulfide bond" evidence="7 8">
    <location>
        <begin position="32"/>
        <end position="47"/>
    </location>
</feature>
<dbReference type="GO" id="GO:0045840">
    <property type="term" value="P:positive regulation of mitotic nuclear division"/>
    <property type="evidence" value="ECO:0007669"/>
    <property type="project" value="UniProtKB-ARBA"/>
</dbReference>
<feature type="disulfide bond" evidence="7">
    <location>
        <begin position="119"/>
        <end position="181"/>
    </location>
</feature>
<dbReference type="PROSITE" id="PS50941">
    <property type="entry name" value="CHIT_BIND_I_2"/>
    <property type="match status" value="1"/>
</dbReference>
<evidence type="ECO:0000256" key="1">
    <source>
        <dbReference type="ARBA" id="ARBA00009373"/>
    </source>
</evidence>
<evidence type="ECO:0000256" key="10">
    <source>
        <dbReference type="SAM" id="SignalP"/>
    </source>
</evidence>
<dbReference type="InterPro" id="IPR000726">
    <property type="entry name" value="Glyco_hydro_19_cat"/>
</dbReference>
<dbReference type="EMBL" id="JAKOGI010000994">
    <property type="protein sequence ID" value="KAJ8428565.1"/>
    <property type="molecule type" value="Genomic_DNA"/>
</dbReference>
<evidence type="ECO:0000256" key="3">
    <source>
        <dbReference type="ARBA" id="ARBA00022729"/>
    </source>
</evidence>
<dbReference type="CDD" id="cd00325">
    <property type="entry name" value="chitinase_GH19"/>
    <property type="match status" value="1"/>
</dbReference>